<dbReference type="PANTHER" id="PTHR31912">
    <property type="entry name" value="IP13529P"/>
    <property type="match status" value="1"/>
</dbReference>
<feature type="compositionally biased region" description="Low complexity" evidence="1">
    <location>
        <begin position="146"/>
        <end position="164"/>
    </location>
</feature>
<dbReference type="InParanoid" id="E3KMI0"/>
<gene>
    <name evidence="2" type="ORF">PGTG_11861</name>
</gene>
<reference evidence="3" key="2">
    <citation type="journal article" date="2011" name="Proc. Natl. Acad. Sci. U.S.A.">
        <title>Obligate biotrophy features unraveled by the genomic analysis of rust fungi.</title>
        <authorList>
            <person name="Duplessis S."/>
            <person name="Cuomo C.A."/>
            <person name="Lin Y.-C."/>
            <person name="Aerts A."/>
            <person name="Tisserant E."/>
            <person name="Veneault-Fourrey C."/>
            <person name="Joly D.L."/>
            <person name="Hacquard S."/>
            <person name="Amselem J."/>
            <person name="Cantarel B.L."/>
            <person name="Chiu R."/>
            <person name="Coutinho P.M."/>
            <person name="Feau N."/>
            <person name="Field M."/>
            <person name="Frey P."/>
            <person name="Gelhaye E."/>
            <person name="Goldberg J."/>
            <person name="Grabherr M.G."/>
            <person name="Kodira C.D."/>
            <person name="Kohler A."/>
            <person name="Kuees U."/>
            <person name="Lindquist E.A."/>
            <person name="Lucas S.M."/>
            <person name="Mago R."/>
            <person name="Mauceli E."/>
            <person name="Morin E."/>
            <person name="Murat C."/>
            <person name="Pangilinan J.L."/>
            <person name="Park R."/>
            <person name="Pearson M."/>
            <person name="Quesneville H."/>
            <person name="Rouhier N."/>
            <person name="Sakthikumar S."/>
            <person name="Salamov A.A."/>
            <person name="Schmutz J."/>
            <person name="Selles B."/>
            <person name="Shapiro H."/>
            <person name="Tanguay P."/>
            <person name="Tuskan G.A."/>
            <person name="Henrissat B."/>
            <person name="Van de Peer Y."/>
            <person name="Rouze P."/>
            <person name="Ellis J.G."/>
            <person name="Dodds P.N."/>
            <person name="Schein J.E."/>
            <person name="Zhong S."/>
            <person name="Hamelin R.C."/>
            <person name="Grigoriev I.V."/>
            <person name="Szabo L.J."/>
            <person name="Martin F."/>
        </authorList>
    </citation>
    <scope>NUCLEOTIDE SEQUENCE [LARGE SCALE GENOMIC DNA]</scope>
    <source>
        <strain evidence="3">CRL 75-36-700-3 / race SCCL</strain>
    </source>
</reference>
<dbReference type="HOGENOM" id="CLU_004591_1_0_1"/>
<dbReference type="VEuPathDB" id="FungiDB:PGTG_11861"/>
<protein>
    <recommendedName>
        <fullName evidence="4">C2H2-type domain-containing protein</fullName>
    </recommendedName>
</protein>
<dbReference type="RefSeq" id="XP_003329924.2">
    <property type="nucleotide sequence ID" value="XM_003329876.2"/>
</dbReference>
<feature type="region of interest" description="Disordered" evidence="1">
    <location>
        <begin position="131"/>
        <end position="171"/>
    </location>
</feature>
<dbReference type="EMBL" id="DS178295">
    <property type="protein sequence ID" value="EFP85505.2"/>
    <property type="molecule type" value="Genomic_DNA"/>
</dbReference>
<dbReference type="KEGG" id="pgr:PGTG_11861"/>
<accession>E3KMI0</accession>
<sequence length="1144" mass="129277">MPRVKVVKPHLELNPAVWNKVSEEPHGGTWSCLLCGARTMVISSVRKHINYQKHQELENNFLNMQSRVTQIKDTMNTPESRFTGHEEENSAGNEVDDPALDVLNHQTTQSWTACEDLATNGQEDHEFLVTEESNTEDNTFSDNELDSCASDLDTSSDLSNLNSNDEADGEDFELSAEDLDLMRELGRVGDEDLASTTSRPHVDRSWWPFRTKEYMISSLVIGYAHTILSQSIYDRIRSMFSLVHVILPDWTTNRREKKKHRDLLQMDVKKSYSILGNPTYALSIQKILAQEIGNPLVTCAMDYYPEDARGKNIFKLSQSKKWLEDMDPDSRAPMVRTSNGDFYLFEPVQLSNDSVVVPIFFYKRGEDLWSKCVTPDFDPESNGHNLHISIPWRVNFNSDIVHEINISEFYCAFPNIAGPDGLMLSQRCQGRLYELGAHMTVIHLLPNPWRDRAKGRMIRHMPITLYCDDTSGNQSKRWNKHVSFYFTLSGLPPNWSNQQYNCHYLTTSNVANAMELAGPIVAEMNQLSTTGTVAWDAGLMEEVLLTSNVLCFLGDSPMHAEATSTPIPANSLHPCRACDLSSASVKDKATVEYLCSFTMLDSSGLWINNPKRSWAKIIENCYHIWHKSEKPRTKTAVGEEITKLGVKDVLNTSIIDRRYEILAKKDAATAEEVKFVQGLKNLDQGGKEALFSPFFQLKGFDGCADTPVEVLHVFLLGIVKYMLRSFMKSLPAGVLPEVMARYESFDTKGLNVPSLRPYYLTKHYSNLIGKDFKVALQAAPFVLFEYMSEDERLVWSALCQLAPLVFQTHIADMDAYQISLRQLVRVFIYHLIKSTAQWVNKPKIHMLLHLADSILRFGPAALFATEKFESYNGVLRKSSIHSNRQSPGKDIGISFANFRNLRHLVSGGYFYDCIAHAYQTASAKVLELFSNSPSVQKSMGYNAENLDNPIPFKPTQLPGIHITRKDLLRVGSFVLFKSNQGALLELGQIDHMWEARKERRAKFVVCLTPFEFGGISNFYNMRETRRGGQGRIVGIQDVVSTLNVQHDCHKGRCSIDLTKKKKLEREAIGRYVGEVTHTDNVNYIVNLASLSSVDAHRNCSEVPVEAVDCRKQLRGVHEGLTQWHLAGTKTGPPEPPVVVDPALL</sequence>
<dbReference type="AlphaFoldDB" id="E3KMI0"/>
<reference key="1">
    <citation type="submission" date="2007-01" db="EMBL/GenBank/DDBJ databases">
        <title>The Genome Sequence of Puccinia graminis f. sp. tritici Strain CRL 75-36-700-3.</title>
        <authorList>
            <consortium name="The Broad Institute Genome Sequencing Platform"/>
            <person name="Birren B."/>
            <person name="Lander E."/>
            <person name="Galagan J."/>
            <person name="Nusbaum C."/>
            <person name="Devon K."/>
            <person name="Cuomo C."/>
            <person name="Jaffe D."/>
            <person name="Butler J."/>
            <person name="Alvarez P."/>
            <person name="Gnerre S."/>
            <person name="Grabherr M."/>
            <person name="Mauceli E."/>
            <person name="Brockman W."/>
            <person name="Young S."/>
            <person name="LaButti K."/>
            <person name="Sykes S."/>
            <person name="DeCaprio D."/>
            <person name="Crawford M."/>
            <person name="Koehrsen M."/>
            <person name="Engels R."/>
            <person name="Montgomery P."/>
            <person name="Pearson M."/>
            <person name="Howarth C."/>
            <person name="Larson L."/>
            <person name="White J."/>
            <person name="Zeng Q."/>
            <person name="Kodira C."/>
            <person name="Yandava C."/>
            <person name="Alvarado L."/>
            <person name="O'Leary S."/>
            <person name="Szabo L."/>
            <person name="Dean R."/>
            <person name="Schein J."/>
        </authorList>
    </citation>
    <scope>NUCLEOTIDE SEQUENCE</scope>
    <source>
        <strain>CRL 75-36-700-3</strain>
    </source>
</reference>
<proteinExistence type="predicted"/>
<evidence type="ECO:0008006" key="4">
    <source>
        <dbReference type="Google" id="ProtNLM"/>
    </source>
</evidence>
<evidence type="ECO:0000256" key="1">
    <source>
        <dbReference type="SAM" id="MobiDB-lite"/>
    </source>
</evidence>
<evidence type="ECO:0000313" key="3">
    <source>
        <dbReference type="Proteomes" id="UP000008783"/>
    </source>
</evidence>
<evidence type="ECO:0000313" key="2">
    <source>
        <dbReference type="EMBL" id="EFP85505.2"/>
    </source>
</evidence>
<organism evidence="2 3">
    <name type="scientific">Puccinia graminis f. sp. tritici (strain CRL 75-36-700-3 / race SCCL)</name>
    <name type="common">Black stem rust fungus</name>
    <dbReference type="NCBI Taxonomy" id="418459"/>
    <lineage>
        <taxon>Eukaryota</taxon>
        <taxon>Fungi</taxon>
        <taxon>Dikarya</taxon>
        <taxon>Basidiomycota</taxon>
        <taxon>Pucciniomycotina</taxon>
        <taxon>Pucciniomycetes</taxon>
        <taxon>Pucciniales</taxon>
        <taxon>Pucciniaceae</taxon>
        <taxon>Puccinia</taxon>
    </lineage>
</organism>
<name>E3KMI0_PUCGT</name>
<dbReference type="GeneID" id="10544057"/>
<dbReference type="Proteomes" id="UP000008783">
    <property type="component" value="Unassembled WGS sequence"/>
</dbReference>
<dbReference type="OrthoDB" id="2246127at2759"/>
<keyword evidence="3" id="KW-1185">Reference proteome</keyword>
<dbReference type="STRING" id="418459.E3KMI0"/>
<feature type="region of interest" description="Disordered" evidence="1">
    <location>
        <begin position="77"/>
        <end position="97"/>
    </location>
</feature>
<dbReference type="PANTHER" id="PTHR31912:SF34">
    <property type="entry name" value="NOTOCHORD-RELATED PROTEIN"/>
    <property type="match status" value="1"/>
</dbReference>